<feature type="transmembrane region" description="Helical" evidence="7">
    <location>
        <begin position="179"/>
        <end position="197"/>
    </location>
</feature>
<evidence type="ECO:0000313" key="10">
    <source>
        <dbReference type="EMBL" id="AZI56874.1"/>
    </source>
</evidence>
<keyword evidence="4" id="KW-0067">ATP-binding</keyword>
<dbReference type="InterPro" id="IPR003439">
    <property type="entry name" value="ABC_transporter-like_ATP-bd"/>
</dbReference>
<feature type="transmembrane region" description="Helical" evidence="7">
    <location>
        <begin position="292"/>
        <end position="312"/>
    </location>
</feature>
<sequence length="577" mass="60008">MVITPDTERRAEQQLAPPTGNPLLRILALTRPQWARLLSAGMLGALASASAVALMALSAWLISRAAQHPAILTLMVAIVGVRTFGIARGVLRYLERLSSHEAALRVLEGLRVAIVTRLALVAPAGLPLWRRSDLLGRTITDVDDIQDLLLRGLLPLFGAAVVCGGATGLFFLILPSAGLVLLACLVAAVVLIPIWLVRRGKDTEAVAASNRAERDALVADTIAASTELNLLGAMGVRLDALRQHEKRAASCGQRRAREAGIAAGSAVGLMGLASIGAIVAAAPQVSAGQLPAVLLAVVALTPLALVEVVTAVGTASSALSKATAAAVRVLAVLDTPDPMPASALSVKPLPANSKGRLIEMRGVSARWPGTDRDAISDVSLVLRPGTSTCLLGPSGSGKSTVLAVLLGFLRPTAGTIIIDGQDASQYEPQEVRNLMGWTGTDAHVFATSVAENLRFARPDADDVEVASAMREAGLGEWLGTLPRGLDTQMGEQGISISGGERQRLLLARALLSHRPVLLADEPTAHVDEPTAAALSRMLLGRRENGQAVLLVTHREADAAAADVVVRMSGGVVSGHSR</sequence>
<reference evidence="10 11" key="2">
    <citation type="submission" date="2018-12" db="EMBL/GenBank/DDBJ databases">
        <title>Nakamurella antarcticus sp. nov., isolated from Antarctica South Shetland Islands soil.</title>
        <authorList>
            <person name="Peng F."/>
        </authorList>
    </citation>
    <scope>NUCLEOTIDE SEQUENCE [LARGE SCALE GENOMIC DNA]</scope>
    <source>
        <strain evidence="10 11">S14-144</strain>
    </source>
</reference>
<dbReference type="GO" id="GO:0016887">
    <property type="term" value="F:ATP hydrolysis activity"/>
    <property type="evidence" value="ECO:0007669"/>
    <property type="project" value="InterPro"/>
</dbReference>
<feature type="domain" description="ABC transmembrane type-1" evidence="9">
    <location>
        <begin position="43"/>
        <end position="331"/>
    </location>
</feature>
<evidence type="ECO:0000256" key="5">
    <source>
        <dbReference type="ARBA" id="ARBA00022989"/>
    </source>
</evidence>
<dbReference type="GO" id="GO:0005524">
    <property type="term" value="F:ATP binding"/>
    <property type="evidence" value="ECO:0007669"/>
    <property type="project" value="UniProtKB-KW"/>
</dbReference>
<evidence type="ECO:0000256" key="1">
    <source>
        <dbReference type="ARBA" id="ARBA00004651"/>
    </source>
</evidence>
<evidence type="ECO:0000313" key="11">
    <source>
        <dbReference type="Proteomes" id="UP000268084"/>
    </source>
</evidence>
<evidence type="ECO:0000256" key="4">
    <source>
        <dbReference type="ARBA" id="ARBA00022840"/>
    </source>
</evidence>
<feature type="transmembrane region" description="Helical" evidence="7">
    <location>
        <begin position="68"/>
        <end position="91"/>
    </location>
</feature>
<organism evidence="10 11">
    <name type="scientific">Nakamurella antarctica</name>
    <dbReference type="NCBI Taxonomy" id="1902245"/>
    <lineage>
        <taxon>Bacteria</taxon>
        <taxon>Bacillati</taxon>
        <taxon>Actinomycetota</taxon>
        <taxon>Actinomycetes</taxon>
        <taxon>Nakamurellales</taxon>
        <taxon>Nakamurellaceae</taxon>
        <taxon>Nakamurella</taxon>
    </lineage>
</organism>
<keyword evidence="2 7" id="KW-0812">Transmembrane</keyword>
<dbReference type="PROSITE" id="PS50893">
    <property type="entry name" value="ABC_TRANSPORTER_2"/>
    <property type="match status" value="1"/>
</dbReference>
<feature type="transmembrane region" description="Helical" evidence="7">
    <location>
        <begin position="149"/>
        <end position="172"/>
    </location>
</feature>
<dbReference type="Pfam" id="PF00664">
    <property type="entry name" value="ABC_membrane"/>
    <property type="match status" value="1"/>
</dbReference>
<dbReference type="InterPro" id="IPR011527">
    <property type="entry name" value="ABC1_TM_dom"/>
</dbReference>
<dbReference type="AlphaFoldDB" id="A0A3G8ZQP5"/>
<evidence type="ECO:0000256" key="3">
    <source>
        <dbReference type="ARBA" id="ARBA00022741"/>
    </source>
</evidence>
<dbReference type="InterPro" id="IPR014223">
    <property type="entry name" value="ABC_CydC/D"/>
</dbReference>
<keyword evidence="5 7" id="KW-1133">Transmembrane helix</keyword>
<feature type="transmembrane region" description="Helical" evidence="7">
    <location>
        <begin position="259"/>
        <end position="280"/>
    </location>
</feature>
<dbReference type="InterPro" id="IPR039421">
    <property type="entry name" value="Type_1_exporter"/>
</dbReference>
<keyword evidence="6 7" id="KW-0472">Membrane</keyword>
<dbReference type="SUPFAM" id="SSF52540">
    <property type="entry name" value="P-loop containing nucleoside triphosphate hydrolases"/>
    <property type="match status" value="1"/>
</dbReference>
<dbReference type="InterPro" id="IPR036640">
    <property type="entry name" value="ABC1_TM_sf"/>
</dbReference>
<dbReference type="EMBL" id="CP034170">
    <property type="protein sequence ID" value="AZI56874.1"/>
    <property type="molecule type" value="Genomic_DNA"/>
</dbReference>
<dbReference type="SMART" id="SM00382">
    <property type="entry name" value="AAA"/>
    <property type="match status" value="1"/>
</dbReference>
<protein>
    <submittedName>
        <fullName evidence="10">Thiol reductant ABC exporter subunit CydC</fullName>
    </submittedName>
</protein>
<evidence type="ECO:0000259" key="9">
    <source>
        <dbReference type="PROSITE" id="PS50929"/>
    </source>
</evidence>
<dbReference type="GO" id="GO:0140359">
    <property type="term" value="F:ABC-type transporter activity"/>
    <property type="evidence" value="ECO:0007669"/>
    <property type="project" value="InterPro"/>
</dbReference>
<dbReference type="KEGG" id="nak:EH165_00505"/>
<dbReference type="Pfam" id="PF00005">
    <property type="entry name" value="ABC_tran"/>
    <property type="match status" value="1"/>
</dbReference>
<proteinExistence type="predicted"/>
<feature type="domain" description="ABC transporter" evidence="8">
    <location>
        <begin position="358"/>
        <end position="577"/>
    </location>
</feature>
<keyword evidence="11" id="KW-1185">Reference proteome</keyword>
<feature type="transmembrane region" description="Helical" evidence="7">
    <location>
        <begin position="37"/>
        <end position="62"/>
    </location>
</feature>
<comment type="subcellular location">
    <subcellularLocation>
        <location evidence="1">Cell membrane</location>
        <topology evidence="1">Multi-pass membrane protein</topology>
    </subcellularLocation>
</comment>
<dbReference type="OrthoDB" id="9806127at2"/>
<dbReference type="Proteomes" id="UP000268084">
    <property type="component" value="Chromosome"/>
</dbReference>
<dbReference type="SUPFAM" id="SSF90123">
    <property type="entry name" value="ABC transporter transmembrane region"/>
    <property type="match status" value="1"/>
</dbReference>
<dbReference type="InterPro" id="IPR017871">
    <property type="entry name" value="ABC_transporter-like_CS"/>
</dbReference>
<accession>A0A3G8ZQP5</accession>
<dbReference type="GO" id="GO:0045454">
    <property type="term" value="P:cell redox homeostasis"/>
    <property type="evidence" value="ECO:0007669"/>
    <property type="project" value="InterPro"/>
</dbReference>
<dbReference type="InterPro" id="IPR027417">
    <property type="entry name" value="P-loop_NTPase"/>
</dbReference>
<evidence type="ECO:0000256" key="6">
    <source>
        <dbReference type="ARBA" id="ARBA00023136"/>
    </source>
</evidence>
<dbReference type="PANTHER" id="PTHR24221">
    <property type="entry name" value="ATP-BINDING CASSETTE SUB-FAMILY B"/>
    <property type="match status" value="1"/>
</dbReference>
<dbReference type="PROSITE" id="PS50929">
    <property type="entry name" value="ABC_TM1F"/>
    <property type="match status" value="1"/>
</dbReference>
<evidence type="ECO:0000256" key="7">
    <source>
        <dbReference type="SAM" id="Phobius"/>
    </source>
</evidence>
<reference evidence="10 11" key="1">
    <citation type="submission" date="2018-11" db="EMBL/GenBank/DDBJ databases">
        <authorList>
            <person name="Da X."/>
        </authorList>
    </citation>
    <scope>NUCLEOTIDE SEQUENCE [LARGE SCALE GENOMIC DNA]</scope>
    <source>
        <strain evidence="10 11">S14-144</strain>
    </source>
</reference>
<dbReference type="Gene3D" id="3.40.50.300">
    <property type="entry name" value="P-loop containing nucleotide triphosphate hydrolases"/>
    <property type="match status" value="1"/>
</dbReference>
<dbReference type="GO" id="GO:0034775">
    <property type="term" value="P:glutathione transmembrane transport"/>
    <property type="evidence" value="ECO:0007669"/>
    <property type="project" value="InterPro"/>
</dbReference>
<evidence type="ECO:0000256" key="2">
    <source>
        <dbReference type="ARBA" id="ARBA00022692"/>
    </source>
</evidence>
<dbReference type="InterPro" id="IPR003593">
    <property type="entry name" value="AAA+_ATPase"/>
</dbReference>
<gene>
    <name evidence="10" type="primary">cydC</name>
    <name evidence="10" type="ORF">EH165_00505</name>
</gene>
<dbReference type="PROSITE" id="PS00211">
    <property type="entry name" value="ABC_TRANSPORTER_1"/>
    <property type="match status" value="1"/>
</dbReference>
<name>A0A3G8ZQP5_9ACTN</name>
<dbReference type="NCBIfam" id="TIGR02868">
    <property type="entry name" value="CydC"/>
    <property type="match status" value="1"/>
</dbReference>
<evidence type="ECO:0000259" key="8">
    <source>
        <dbReference type="PROSITE" id="PS50893"/>
    </source>
</evidence>
<dbReference type="PANTHER" id="PTHR24221:SF654">
    <property type="entry name" value="ATP-BINDING CASSETTE SUB-FAMILY B MEMBER 6"/>
    <property type="match status" value="1"/>
</dbReference>
<dbReference type="GO" id="GO:0005886">
    <property type="term" value="C:plasma membrane"/>
    <property type="evidence" value="ECO:0007669"/>
    <property type="project" value="UniProtKB-SubCell"/>
</dbReference>
<dbReference type="RefSeq" id="WP_124797559.1">
    <property type="nucleotide sequence ID" value="NZ_CP034170.1"/>
</dbReference>
<keyword evidence="3" id="KW-0547">Nucleotide-binding</keyword>
<dbReference type="Gene3D" id="1.20.1560.10">
    <property type="entry name" value="ABC transporter type 1, transmembrane domain"/>
    <property type="match status" value="1"/>
</dbReference>